<organism evidence="1 2">
    <name type="scientific">Virgisporangium aurantiacum</name>
    <dbReference type="NCBI Taxonomy" id="175570"/>
    <lineage>
        <taxon>Bacteria</taxon>
        <taxon>Bacillati</taxon>
        <taxon>Actinomycetota</taxon>
        <taxon>Actinomycetes</taxon>
        <taxon>Micromonosporales</taxon>
        <taxon>Micromonosporaceae</taxon>
        <taxon>Virgisporangium</taxon>
    </lineage>
</organism>
<accession>A0A8J3ZIP0</accession>
<keyword evidence="2" id="KW-1185">Reference proteome</keyword>
<gene>
    <name evidence="1" type="ORF">Vau01_111680</name>
</gene>
<evidence type="ECO:0000313" key="2">
    <source>
        <dbReference type="Proteomes" id="UP000612585"/>
    </source>
</evidence>
<reference evidence="1" key="1">
    <citation type="submission" date="2021-01" db="EMBL/GenBank/DDBJ databases">
        <title>Whole genome shotgun sequence of Virgisporangium aurantiacum NBRC 16421.</title>
        <authorList>
            <person name="Komaki H."/>
            <person name="Tamura T."/>
        </authorList>
    </citation>
    <scope>NUCLEOTIDE SEQUENCE</scope>
    <source>
        <strain evidence="1">NBRC 16421</strain>
    </source>
</reference>
<comment type="caution">
    <text evidence="1">The sequence shown here is derived from an EMBL/GenBank/DDBJ whole genome shotgun (WGS) entry which is preliminary data.</text>
</comment>
<dbReference type="AlphaFoldDB" id="A0A8J3ZIP0"/>
<proteinExistence type="predicted"/>
<dbReference type="EMBL" id="BOPG01000100">
    <property type="protein sequence ID" value="GIJ63652.1"/>
    <property type="molecule type" value="Genomic_DNA"/>
</dbReference>
<name>A0A8J3ZIP0_9ACTN</name>
<evidence type="ECO:0000313" key="1">
    <source>
        <dbReference type="EMBL" id="GIJ63652.1"/>
    </source>
</evidence>
<protein>
    <submittedName>
        <fullName evidence="1">Uncharacterized protein</fullName>
    </submittedName>
</protein>
<sequence length="112" mass="11928">MRLGVSTRRLREVPASPALNPAGGAHRGRGVAISTGVRRLTVPGFNEDVLWLGGRIVAHQEGRTYVIAADGRTAVPLDGAHWDEMPSDAVSDCPLRILTGHSQSTYSIGTRS</sequence>
<dbReference type="Proteomes" id="UP000612585">
    <property type="component" value="Unassembled WGS sequence"/>
</dbReference>